<gene>
    <name evidence="9" type="ORF">FK256_12470</name>
</gene>
<dbReference type="AlphaFoldDB" id="A0A507ZZ56"/>
<evidence type="ECO:0000313" key="9">
    <source>
        <dbReference type="EMBL" id="TQD41803.1"/>
    </source>
</evidence>
<evidence type="ECO:0000259" key="8">
    <source>
        <dbReference type="PROSITE" id="PS51900"/>
    </source>
</evidence>
<dbReference type="InterPro" id="IPR013762">
    <property type="entry name" value="Integrase-like_cat_sf"/>
</dbReference>
<sequence length="541" mass="59164">MARNDGEGAIRGAHGAAASCVGLHRHGARLRSVPCMFHQSGHWPPRSRRARQPLRLAGSSRGIRGDGGKAAPTESRRLTFQSTRRRNRGIHPAMTGKCRDHLSVVETCGDASSSVCVYPFCTHTGGTGMAGRLRFGTVDQRAPKGRPKRWRARYDDPTWTGDGRPPRITAPETFPTKAAAEAWLAGVWAQVAAGTWTHPDELEARRQTEAKQAQTDALTVEQWATQWLTTLEKTRSAGTLRKRRSDLRVHILPELGPLRLVDLTPRKIATWHSALPSDGIRTASYQTLRAMLTAAVDSEETSLTENPCRIRGASTARQTMGERYLLSPTEVAAISEVIRPDLSALVTLLADAGLRINEALALHRDDLHLGTNTTVINVAHSLVRAGTDLTRGPTKTKRSRRVQVTPSTAAALAGHLDRFAEVRIVFPALRGGYMRDSTASKALRAALSAAGVVIPPGKYGGWHAFRHYAATRYGQAGASTSAIMIRFGWTRPEQAMHYQRADADYERMILDQMAARAGETTWAEQAEAAGDVVRLEGRRRA</sequence>
<dbReference type="GO" id="GO:0015074">
    <property type="term" value="P:DNA integration"/>
    <property type="evidence" value="ECO:0007669"/>
    <property type="project" value="UniProtKB-KW"/>
</dbReference>
<reference evidence="9 10" key="1">
    <citation type="submission" date="2019-06" db="EMBL/GenBank/DDBJ databases">
        <title>Draft genome sequence of Actinomyces johnsonii CCUG 34287T.</title>
        <authorList>
            <person name="Salva-Serra F."/>
            <person name="Cardew S."/>
            <person name="Moore E."/>
        </authorList>
    </citation>
    <scope>NUCLEOTIDE SEQUENCE [LARGE SCALE GENOMIC DNA]</scope>
    <source>
        <strain evidence="9 10">CCUG 34287</strain>
    </source>
</reference>
<feature type="domain" description="Core-binding (CB)" evidence="8">
    <location>
        <begin position="218"/>
        <end position="296"/>
    </location>
</feature>
<evidence type="ECO:0000256" key="5">
    <source>
        <dbReference type="PROSITE-ProRule" id="PRU01248"/>
    </source>
</evidence>
<organism evidence="9 10">
    <name type="scientific">Actinomyces johnsonii</name>
    <dbReference type="NCBI Taxonomy" id="544581"/>
    <lineage>
        <taxon>Bacteria</taxon>
        <taxon>Bacillati</taxon>
        <taxon>Actinomycetota</taxon>
        <taxon>Actinomycetes</taxon>
        <taxon>Actinomycetales</taxon>
        <taxon>Actinomycetaceae</taxon>
        <taxon>Actinomyces</taxon>
    </lineage>
</organism>
<dbReference type="PROSITE" id="PS51898">
    <property type="entry name" value="TYR_RECOMBINASE"/>
    <property type="match status" value="1"/>
</dbReference>
<evidence type="ECO:0000259" key="7">
    <source>
        <dbReference type="PROSITE" id="PS51898"/>
    </source>
</evidence>
<dbReference type="GO" id="GO:0006310">
    <property type="term" value="P:DNA recombination"/>
    <property type="evidence" value="ECO:0007669"/>
    <property type="project" value="UniProtKB-KW"/>
</dbReference>
<feature type="region of interest" description="Disordered" evidence="6">
    <location>
        <begin position="140"/>
        <end position="170"/>
    </location>
</feature>
<dbReference type="InterPro" id="IPR002104">
    <property type="entry name" value="Integrase_catalytic"/>
</dbReference>
<comment type="similarity">
    <text evidence="1">Belongs to the 'phage' integrase family.</text>
</comment>
<evidence type="ECO:0000256" key="6">
    <source>
        <dbReference type="SAM" id="MobiDB-lite"/>
    </source>
</evidence>
<dbReference type="Gene3D" id="1.10.150.130">
    <property type="match status" value="1"/>
</dbReference>
<dbReference type="SUPFAM" id="SSF56349">
    <property type="entry name" value="DNA breaking-rejoining enzymes"/>
    <property type="match status" value="1"/>
</dbReference>
<dbReference type="GO" id="GO:0003677">
    <property type="term" value="F:DNA binding"/>
    <property type="evidence" value="ECO:0007669"/>
    <property type="project" value="UniProtKB-UniRule"/>
</dbReference>
<dbReference type="Pfam" id="PF14659">
    <property type="entry name" value="Phage_int_SAM_3"/>
    <property type="match status" value="1"/>
</dbReference>
<dbReference type="Proteomes" id="UP000319010">
    <property type="component" value="Unassembled WGS sequence"/>
</dbReference>
<dbReference type="InterPro" id="IPR011010">
    <property type="entry name" value="DNA_brk_join_enz"/>
</dbReference>
<dbReference type="InterPro" id="IPR004107">
    <property type="entry name" value="Integrase_SAM-like_N"/>
</dbReference>
<keyword evidence="3 5" id="KW-0238">DNA-binding</keyword>
<protein>
    <submittedName>
        <fullName evidence="9">Tyrosine-type recombinase/integrase</fullName>
    </submittedName>
</protein>
<dbReference type="PANTHER" id="PTHR30629">
    <property type="entry name" value="PROPHAGE INTEGRASE"/>
    <property type="match status" value="1"/>
</dbReference>
<dbReference type="PROSITE" id="PS51900">
    <property type="entry name" value="CB"/>
    <property type="match status" value="1"/>
</dbReference>
<evidence type="ECO:0000313" key="10">
    <source>
        <dbReference type="Proteomes" id="UP000319010"/>
    </source>
</evidence>
<feature type="region of interest" description="Disordered" evidence="6">
    <location>
        <begin position="40"/>
        <end position="76"/>
    </location>
</feature>
<dbReference type="InterPro" id="IPR058717">
    <property type="entry name" value="Phage_L5_Integrase_N"/>
</dbReference>
<dbReference type="InterPro" id="IPR050808">
    <property type="entry name" value="Phage_Integrase"/>
</dbReference>
<evidence type="ECO:0000256" key="2">
    <source>
        <dbReference type="ARBA" id="ARBA00022908"/>
    </source>
</evidence>
<name>A0A507ZZ56_9ACTO</name>
<dbReference type="InterPro" id="IPR044068">
    <property type="entry name" value="CB"/>
</dbReference>
<evidence type="ECO:0000256" key="4">
    <source>
        <dbReference type="ARBA" id="ARBA00023172"/>
    </source>
</evidence>
<dbReference type="InterPro" id="IPR010998">
    <property type="entry name" value="Integrase_recombinase_N"/>
</dbReference>
<feature type="domain" description="Tyr recombinase" evidence="7">
    <location>
        <begin position="321"/>
        <end position="511"/>
    </location>
</feature>
<comment type="caution">
    <text evidence="9">The sequence shown here is derived from an EMBL/GenBank/DDBJ whole genome shotgun (WGS) entry which is preliminary data.</text>
</comment>
<dbReference type="Pfam" id="PF26003">
    <property type="entry name" value="Integrase_N_phage"/>
    <property type="match status" value="1"/>
</dbReference>
<keyword evidence="4" id="KW-0233">DNA recombination</keyword>
<dbReference type="Gene3D" id="1.10.443.10">
    <property type="entry name" value="Intergrase catalytic core"/>
    <property type="match status" value="1"/>
</dbReference>
<evidence type="ECO:0000256" key="3">
    <source>
        <dbReference type="ARBA" id="ARBA00023125"/>
    </source>
</evidence>
<proteinExistence type="inferred from homology"/>
<dbReference type="Pfam" id="PF00589">
    <property type="entry name" value="Phage_integrase"/>
    <property type="match status" value="1"/>
</dbReference>
<dbReference type="PANTHER" id="PTHR30629:SF2">
    <property type="entry name" value="PROPHAGE INTEGRASE INTS-RELATED"/>
    <property type="match status" value="1"/>
</dbReference>
<keyword evidence="2" id="KW-0229">DNA integration</keyword>
<evidence type="ECO:0000256" key="1">
    <source>
        <dbReference type="ARBA" id="ARBA00008857"/>
    </source>
</evidence>
<accession>A0A507ZZ56</accession>
<dbReference type="CDD" id="cd00397">
    <property type="entry name" value="DNA_BRE_C"/>
    <property type="match status" value="1"/>
</dbReference>
<dbReference type="EMBL" id="VICB01000022">
    <property type="protein sequence ID" value="TQD41803.1"/>
    <property type="molecule type" value="Genomic_DNA"/>
</dbReference>